<dbReference type="GO" id="GO:0005737">
    <property type="term" value="C:cytoplasm"/>
    <property type="evidence" value="ECO:0007669"/>
    <property type="project" value="TreeGrafter"/>
</dbReference>
<gene>
    <name evidence="2" type="ORF">PTI45_03719</name>
</gene>
<dbReference type="EC" id="2.7.11.1" evidence="2"/>
<dbReference type="PROSITE" id="PS50011">
    <property type="entry name" value="PROTEIN_KINASE_DOM"/>
    <property type="match status" value="1"/>
</dbReference>
<dbReference type="PROSITE" id="PS00109">
    <property type="entry name" value="PROTEIN_KINASE_TYR"/>
    <property type="match status" value="1"/>
</dbReference>
<dbReference type="InterPro" id="IPR011009">
    <property type="entry name" value="Kinase-like_dom_sf"/>
</dbReference>
<keyword evidence="2" id="KW-0808">Transferase</keyword>
<comment type="caution">
    <text evidence="2">The sequence shown here is derived from an EMBL/GenBank/DDBJ whole genome shotgun (WGS) entry which is preliminary data.</text>
</comment>
<dbReference type="Proteomes" id="UP000094578">
    <property type="component" value="Unassembled WGS sequence"/>
</dbReference>
<protein>
    <submittedName>
        <fullName evidence="2">Non-specific serine/threonine protein kinase</fullName>
        <ecNumber evidence="2">2.7.11.1</ecNumber>
    </submittedName>
</protein>
<dbReference type="Gene3D" id="1.10.510.10">
    <property type="entry name" value="Transferase(Phosphotransferase) domain 1"/>
    <property type="match status" value="1"/>
</dbReference>
<keyword evidence="2" id="KW-0723">Serine/threonine-protein kinase</keyword>
<dbReference type="AlphaFoldDB" id="A0A1E3L1Z7"/>
<dbReference type="SMART" id="SM00219">
    <property type="entry name" value="TyrKc"/>
    <property type="match status" value="1"/>
</dbReference>
<feature type="domain" description="Protein kinase" evidence="1">
    <location>
        <begin position="30"/>
        <end position="307"/>
    </location>
</feature>
<evidence type="ECO:0000313" key="2">
    <source>
        <dbReference type="EMBL" id="ODP26990.1"/>
    </source>
</evidence>
<dbReference type="STRING" id="1886670.PTI45_03719"/>
<organism evidence="2 3">
    <name type="scientific">Paenibacillus nuruki</name>
    <dbReference type="NCBI Taxonomy" id="1886670"/>
    <lineage>
        <taxon>Bacteria</taxon>
        <taxon>Bacillati</taxon>
        <taxon>Bacillota</taxon>
        <taxon>Bacilli</taxon>
        <taxon>Bacillales</taxon>
        <taxon>Paenibacillaceae</taxon>
        <taxon>Paenibacillus</taxon>
    </lineage>
</organism>
<keyword evidence="2" id="KW-0418">Kinase</keyword>
<name>A0A1E3L1Z7_9BACL</name>
<dbReference type="PANTHER" id="PTHR24361">
    <property type="entry name" value="MITOGEN-ACTIVATED KINASE KINASE KINASE"/>
    <property type="match status" value="1"/>
</dbReference>
<reference evidence="2 3" key="1">
    <citation type="submission" date="2016-08" db="EMBL/GenBank/DDBJ databases">
        <title>Genome sequencing of Paenibacillus sp. TI45-13ar, isolated from Korean traditional nuruk.</title>
        <authorList>
            <person name="Kim S.-J."/>
        </authorList>
    </citation>
    <scope>NUCLEOTIDE SEQUENCE [LARGE SCALE GENOMIC DNA]</scope>
    <source>
        <strain evidence="2 3">TI45-13ar</strain>
    </source>
</reference>
<dbReference type="InterPro" id="IPR053235">
    <property type="entry name" value="Ser_Thr_kinase"/>
</dbReference>
<accession>A0A1E3L1Z7</accession>
<keyword evidence="3" id="KW-1185">Reference proteome</keyword>
<dbReference type="InterPro" id="IPR020635">
    <property type="entry name" value="Tyr_kinase_cat_dom"/>
</dbReference>
<evidence type="ECO:0000259" key="1">
    <source>
        <dbReference type="PROSITE" id="PS50011"/>
    </source>
</evidence>
<dbReference type="EMBL" id="MDER01000070">
    <property type="protein sequence ID" value="ODP26990.1"/>
    <property type="molecule type" value="Genomic_DNA"/>
</dbReference>
<dbReference type="GO" id="GO:0004713">
    <property type="term" value="F:protein tyrosine kinase activity"/>
    <property type="evidence" value="ECO:0007669"/>
    <property type="project" value="InterPro"/>
</dbReference>
<dbReference type="Pfam" id="PF00069">
    <property type="entry name" value="Pkinase"/>
    <property type="match status" value="1"/>
</dbReference>
<dbReference type="InterPro" id="IPR008266">
    <property type="entry name" value="Tyr_kinase_AS"/>
</dbReference>
<proteinExistence type="predicted"/>
<dbReference type="InterPro" id="IPR000719">
    <property type="entry name" value="Prot_kinase_dom"/>
</dbReference>
<dbReference type="GO" id="GO:0005524">
    <property type="term" value="F:ATP binding"/>
    <property type="evidence" value="ECO:0007669"/>
    <property type="project" value="InterPro"/>
</dbReference>
<dbReference type="GO" id="GO:0004674">
    <property type="term" value="F:protein serine/threonine kinase activity"/>
    <property type="evidence" value="ECO:0007669"/>
    <property type="project" value="UniProtKB-KW"/>
</dbReference>
<evidence type="ECO:0000313" key="3">
    <source>
        <dbReference type="Proteomes" id="UP000094578"/>
    </source>
</evidence>
<dbReference type="CDD" id="cd14014">
    <property type="entry name" value="STKc_PknB_like"/>
    <property type="match status" value="1"/>
</dbReference>
<sequence>MLWEGAKGCRMNKIIVNPALARNHTLANTYQIRRTLSVSELSIVYVARHIEQGTLHVIKEFFPSALVQRKKDRRHIDCHEPGLGSKYREMLETFRSEAEILSQINHQGIIRYVQYFEENGTAYLVTEYCKGITLDQFMEEHPTEVTNDFLVERLVPVIRALEYIHSLGYIHRDVRPSNILIGEDGQTKLLDFGSAVRYQERTHTILTTAGYSPIEFYSGRSVQGPVSDIYSLAATLYFCCQGKAPIDVPKRLFHDTLEPLRDMNKVSPILTRVIHWGLAVSAQKRCASLKWFKVAMRAERLWERKFILMNGKKKLANDHKSTIKK</sequence>
<dbReference type="SUPFAM" id="SSF56112">
    <property type="entry name" value="Protein kinase-like (PK-like)"/>
    <property type="match status" value="1"/>
</dbReference>